<feature type="transmembrane region" description="Helical" evidence="1">
    <location>
        <begin position="47"/>
        <end position="67"/>
    </location>
</feature>
<evidence type="ECO:0000256" key="1">
    <source>
        <dbReference type="SAM" id="Phobius"/>
    </source>
</evidence>
<reference evidence="3" key="1">
    <citation type="submission" date="2014-04" db="EMBL/GenBank/DDBJ databases">
        <title>Evolutionary Origins and Diversification of the Mycorrhizal Mutualists.</title>
        <authorList>
            <consortium name="DOE Joint Genome Institute"/>
            <consortium name="Mycorrhizal Genomics Consortium"/>
            <person name="Kohler A."/>
            <person name="Kuo A."/>
            <person name="Nagy L.G."/>
            <person name="Floudas D."/>
            <person name="Copeland A."/>
            <person name="Barry K.W."/>
            <person name="Cichocki N."/>
            <person name="Veneault-Fourrey C."/>
            <person name="LaButti K."/>
            <person name="Lindquist E.A."/>
            <person name="Lipzen A."/>
            <person name="Lundell T."/>
            <person name="Morin E."/>
            <person name="Murat C."/>
            <person name="Riley R."/>
            <person name="Ohm R."/>
            <person name="Sun H."/>
            <person name="Tunlid A."/>
            <person name="Henrissat B."/>
            <person name="Grigoriev I.V."/>
            <person name="Hibbett D.S."/>
            <person name="Martin F."/>
        </authorList>
    </citation>
    <scope>NUCLEOTIDE SEQUENCE [LARGE SCALE GENOMIC DNA]</scope>
    <source>
        <strain evidence="3">FD-334 SS-4</strain>
    </source>
</reference>
<sequence length="297" mass="32379">MEQIISPGSIDSGLLDIIALHALLLGIYTAIYFGTLYIYLKSKLARNLWVISAITALYLLNVEQLAVEWSWAHIHSTDAATAFSTTGLNYINLISNINAFLLGLIADTLLIWRCYNVWNGSICIILMPSALLLLEMGVGITNIVKIAADHSNEGVLLIKTSLAIISACALTVLTTTLILYRIIMVSRHTSLTQRTQNNCKAIVDMVVQSSAVYSAVLLIWVISHVTTAQIPASEVAMLGMDELTFIVTGMAPTVMVARIAHVRSRDLNQENLTTCTTDLEFRAGTTHVTVSALGSER</sequence>
<dbReference type="OMA" id="VADCTMI"/>
<feature type="transmembrane region" description="Helical" evidence="1">
    <location>
        <begin position="156"/>
        <end position="180"/>
    </location>
</feature>
<dbReference type="Proteomes" id="UP000054270">
    <property type="component" value="Unassembled WGS sequence"/>
</dbReference>
<feature type="transmembrane region" description="Helical" evidence="1">
    <location>
        <begin position="243"/>
        <end position="260"/>
    </location>
</feature>
<evidence type="ECO:0000313" key="3">
    <source>
        <dbReference type="Proteomes" id="UP000054270"/>
    </source>
</evidence>
<dbReference type="EMBL" id="KN817541">
    <property type="protein sequence ID" value="KJA23654.1"/>
    <property type="molecule type" value="Genomic_DNA"/>
</dbReference>
<dbReference type="AlphaFoldDB" id="A0A0D2NY35"/>
<feature type="transmembrane region" description="Helical" evidence="1">
    <location>
        <begin position="124"/>
        <end position="144"/>
    </location>
</feature>
<feature type="transmembrane region" description="Helical" evidence="1">
    <location>
        <begin position="87"/>
        <end position="112"/>
    </location>
</feature>
<evidence type="ECO:0000313" key="2">
    <source>
        <dbReference type="EMBL" id="KJA23654.1"/>
    </source>
</evidence>
<keyword evidence="1" id="KW-0812">Transmembrane</keyword>
<organism evidence="2 3">
    <name type="scientific">Hypholoma sublateritium (strain FD-334 SS-4)</name>
    <dbReference type="NCBI Taxonomy" id="945553"/>
    <lineage>
        <taxon>Eukaryota</taxon>
        <taxon>Fungi</taxon>
        <taxon>Dikarya</taxon>
        <taxon>Basidiomycota</taxon>
        <taxon>Agaricomycotina</taxon>
        <taxon>Agaricomycetes</taxon>
        <taxon>Agaricomycetidae</taxon>
        <taxon>Agaricales</taxon>
        <taxon>Agaricineae</taxon>
        <taxon>Strophariaceae</taxon>
        <taxon>Hypholoma</taxon>
    </lineage>
</organism>
<name>A0A0D2NY35_HYPSF</name>
<keyword evidence="1" id="KW-1133">Transmembrane helix</keyword>
<accession>A0A0D2NY35</accession>
<feature type="transmembrane region" description="Helical" evidence="1">
    <location>
        <begin position="17"/>
        <end position="40"/>
    </location>
</feature>
<protein>
    <submittedName>
        <fullName evidence="2">Uncharacterized protein</fullName>
    </submittedName>
</protein>
<gene>
    <name evidence="2" type="ORF">HYPSUDRAFT_201100</name>
</gene>
<keyword evidence="3" id="KW-1185">Reference proteome</keyword>
<feature type="transmembrane region" description="Helical" evidence="1">
    <location>
        <begin position="201"/>
        <end position="223"/>
    </location>
</feature>
<keyword evidence="1" id="KW-0472">Membrane</keyword>
<proteinExistence type="predicted"/>
<dbReference type="OrthoDB" id="2873242at2759"/>